<gene>
    <name evidence="1" type="ORF">DERYTH_LOCUS23576</name>
</gene>
<evidence type="ECO:0000313" key="1">
    <source>
        <dbReference type="EMBL" id="CAG8801989.1"/>
    </source>
</evidence>
<organism evidence="1 2">
    <name type="scientific">Dentiscutata erythropus</name>
    <dbReference type="NCBI Taxonomy" id="1348616"/>
    <lineage>
        <taxon>Eukaryota</taxon>
        <taxon>Fungi</taxon>
        <taxon>Fungi incertae sedis</taxon>
        <taxon>Mucoromycota</taxon>
        <taxon>Glomeromycotina</taxon>
        <taxon>Glomeromycetes</taxon>
        <taxon>Diversisporales</taxon>
        <taxon>Gigasporaceae</taxon>
        <taxon>Dentiscutata</taxon>
    </lineage>
</organism>
<dbReference type="EMBL" id="CAJVPY010036440">
    <property type="protein sequence ID" value="CAG8801989.1"/>
    <property type="molecule type" value="Genomic_DNA"/>
</dbReference>
<feature type="non-terminal residue" evidence="1">
    <location>
        <position position="1"/>
    </location>
</feature>
<proteinExistence type="predicted"/>
<dbReference type="Proteomes" id="UP000789405">
    <property type="component" value="Unassembled WGS sequence"/>
</dbReference>
<keyword evidence="2" id="KW-1185">Reference proteome</keyword>
<sequence length="143" mass="15868">NITCLKTLALNILKNGSSETIASGVKVPELDPCSICNKEIFLHIFKKSFTVLTCGYTVHCLCLENLRETMFTYPINNCSAEIKIIEKSPLMRAPSQRSMSIDEGSQDPLIFGKNSLVNLDTIIEENSENNLQNKVPGIPDFTT</sequence>
<name>A0A9N9JZV3_9GLOM</name>
<accession>A0A9N9JZV3</accession>
<dbReference type="OrthoDB" id="2395414at2759"/>
<feature type="non-terminal residue" evidence="1">
    <location>
        <position position="143"/>
    </location>
</feature>
<protein>
    <submittedName>
        <fullName evidence="1">3338_t:CDS:1</fullName>
    </submittedName>
</protein>
<dbReference type="AlphaFoldDB" id="A0A9N9JZV3"/>
<comment type="caution">
    <text evidence="1">The sequence shown here is derived from an EMBL/GenBank/DDBJ whole genome shotgun (WGS) entry which is preliminary data.</text>
</comment>
<reference evidence="1" key="1">
    <citation type="submission" date="2021-06" db="EMBL/GenBank/DDBJ databases">
        <authorList>
            <person name="Kallberg Y."/>
            <person name="Tangrot J."/>
            <person name="Rosling A."/>
        </authorList>
    </citation>
    <scope>NUCLEOTIDE SEQUENCE</scope>
    <source>
        <strain evidence="1">MA453B</strain>
    </source>
</reference>
<evidence type="ECO:0000313" key="2">
    <source>
        <dbReference type="Proteomes" id="UP000789405"/>
    </source>
</evidence>